<evidence type="ECO:0000256" key="5">
    <source>
        <dbReference type="ARBA" id="ARBA00022786"/>
    </source>
</evidence>
<dbReference type="Gene3D" id="2.60.110.10">
    <property type="entry name" value="Thaumatin"/>
    <property type="match status" value="2"/>
</dbReference>
<proteinExistence type="inferred from homology"/>
<dbReference type="GO" id="GO:0071569">
    <property type="term" value="P:protein ufmylation"/>
    <property type="evidence" value="ECO:0007669"/>
    <property type="project" value="InterPro"/>
</dbReference>
<evidence type="ECO:0000256" key="8">
    <source>
        <dbReference type="SAM" id="Phobius"/>
    </source>
</evidence>
<comment type="similarity">
    <text evidence="1">Belongs to the UFM1 family.</text>
</comment>
<dbReference type="Gene3D" id="3.10.20.90">
    <property type="entry name" value="Phosphatidylinositol 3-kinase Catalytic Subunit, Chain A, domain 1"/>
    <property type="match status" value="1"/>
</dbReference>
<feature type="transmembrane region" description="Helical" evidence="8">
    <location>
        <begin position="6"/>
        <end position="24"/>
    </location>
</feature>
<reference evidence="9" key="1">
    <citation type="journal article" date="2017" name="Nature">
        <title>The genome of Chenopodium quinoa.</title>
        <authorList>
            <person name="Jarvis D.E."/>
            <person name="Ho Y.S."/>
            <person name="Lightfoot D.J."/>
            <person name="Schmoeckel S.M."/>
            <person name="Li B."/>
            <person name="Borm T.J.A."/>
            <person name="Ohyanagi H."/>
            <person name="Mineta K."/>
            <person name="Michell C.T."/>
            <person name="Saber N."/>
            <person name="Kharbatia N.M."/>
            <person name="Rupper R.R."/>
            <person name="Sharp A.R."/>
            <person name="Dally N."/>
            <person name="Boughton B.A."/>
            <person name="Woo Y.H."/>
            <person name="Gao G."/>
            <person name="Schijlen E.G.W.M."/>
            <person name="Guo X."/>
            <person name="Momin A.A."/>
            <person name="Negrao S."/>
            <person name="Al-Babili S."/>
            <person name="Gehring C."/>
            <person name="Roessner U."/>
            <person name="Jung C."/>
            <person name="Murphy K."/>
            <person name="Arold S.T."/>
            <person name="Gojobori T."/>
            <person name="van der Linden C.G."/>
            <person name="van Loo E.N."/>
            <person name="Jellen E.N."/>
            <person name="Maughan P.J."/>
            <person name="Tester M."/>
        </authorList>
    </citation>
    <scope>NUCLEOTIDE SEQUENCE [LARGE SCALE GENOMIC DNA]</scope>
    <source>
        <strain evidence="9">cv. PI 614886</strain>
    </source>
</reference>
<keyword evidence="5" id="KW-0833">Ubl conjugation pathway</keyword>
<evidence type="ECO:0000256" key="7">
    <source>
        <dbReference type="ARBA" id="ARBA00055867"/>
    </source>
</evidence>
<evidence type="ECO:0000256" key="2">
    <source>
        <dbReference type="ARBA" id="ARBA00010607"/>
    </source>
</evidence>
<dbReference type="Pfam" id="PF00314">
    <property type="entry name" value="Thaumatin"/>
    <property type="match status" value="2"/>
</dbReference>
<keyword evidence="10" id="KW-1185">Reference proteome</keyword>
<dbReference type="EnsemblPlants" id="AUR62023629-RA">
    <property type="protein sequence ID" value="AUR62023629-RA:cds"/>
    <property type="gene ID" value="AUR62023629"/>
</dbReference>
<dbReference type="Gramene" id="AUR62023629-RA">
    <property type="protein sequence ID" value="AUR62023629-RA:cds"/>
    <property type="gene ID" value="AUR62023629"/>
</dbReference>
<dbReference type="InterPro" id="IPR001938">
    <property type="entry name" value="Thaumatin"/>
</dbReference>
<evidence type="ECO:0000313" key="9">
    <source>
        <dbReference type="EnsemblPlants" id="AUR62023629-RA:cds"/>
    </source>
</evidence>
<organism evidence="9 10">
    <name type="scientific">Chenopodium quinoa</name>
    <name type="common">Quinoa</name>
    <dbReference type="NCBI Taxonomy" id="63459"/>
    <lineage>
        <taxon>Eukaryota</taxon>
        <taxon>Viridiplantae</taxon>
        <taxon>Streptophyta</taxon>
        <taxon>Embryophyta</taxon>
        <taxon>Tracheophyta</taxon>
        <taxon>Spermatophyta</taxon>
        <taxon>Magnoliopsida</taxon>
        <taxon>eudicotyledons</taxon>
        <taxon>Gunneridae</taxon>
        <taxon>Pentapetalae</taxon>
        <taxon>Caryophyllales</taxon>
        <taxon>Chenopodiaceae</taxon>
        <taxon>Chenopodioideae</taxon>
        <taxon>Atripliceae</taxon>
        <taxon>Chenopodium</taxon>
    </lineage>
</organism>
<accession>A0A803M5A6</accession>
<comment type="similarity">
    <text evidence="2">Belongs to the thaumatin family.</text>
</comment>
<name>A0A803M5A6_CHEQI</name>
<dbReference type="InterPro" id="IPR029071">
    <property type="entry name" value="Ubiquitin-like_domsf"/>
</dbReference>
<dbReference type="PANTHER" id="PTHR31048">
    <property type="entry name" value="OS03G0233200 PROTEIN"/>
    <property type="match status" value="1"/>
</dbReference>
<evidence type="ECO:0000256" key="3">
    <source>
        <dbReference type="ARBA" id="ARBA00015319"/>
    </source>
</evidence>
<dbReference type="SUPFAM" id="SSF54236">
    <property type="entry name" value="Ubiquitin-like"/>
    <property type="match status" value="1"/>
</dbReference>
<keyword evidence="8" id="KW-0472">Membrane</keyword>
<evidence type="ECO:0000313" key="10">
    <source>
        <dbReference type="Proteomes" id="UP000596660"/>
    </source>
</evidence>
<dbReference type="Proteomes" id="UP000596660">
    <property type="component" value="Unplaced"/>
</dbReference>
<dbReference type="SMART" id="SM00205">
    <property type="entry name" value="THN"/>
    <property type="match status" value="2"/>
</dbReference>
<dbReference type="FunFam" id="3.10.20.90:FF:000044">
    <property type="entry name" value="Ubiquitin-fold modifier 1"/>
    <property type="match status" value="1"/>
</dbReference>
<evidence type="ECO:0000256" key="6">
    <source>
        <dbReference type="ARBA" id="ARBA00023157"/>
    </source>
</evidence>
<keyword evidence="8" id="KW-0812">Transmembrane</keyword>
<sequence>MDTKPISFFVFIFFLISQGSWIKTEAARIFTIKNDCKETIWPAVTPGQSFQGGGFTLKPGQSMVFNAPVGWSGRIWGRTGCDFDRDGNGTCLTGACGRSLKCGAAGKPPATLAEFTLAKVDFYDVSLVDGFNIPMAVKPLNGVGNCTIAGCDEDLRKNCPKELSVKSPDHGETVACRSACDVFNTDDYCCRGVYGNPVTCHPNYYSKLFKQACPTSYSYAYDDPTSIFTCSGTDYVVTFCSSRSQPVCTYHNNKLICSSGSMGLKSLLNRWLSLTVALVFLITWRWRISEASTLFTLTNDCRETIWPAIIPGDSFEGGGFPLKQGQSRVFTAPVGWSGRIWARTGCNFDQSGNGTCVTGACGTSLKCAAAGKPPATLAEFTLAKTDFYDVSLVDGFNIPVSIKPLHGAGNCTAAGCNQDLRKNCPKELSVKAPNDHSKTVACRSACDVFDTDEYCCRGLYGGPSVCHPTYYSKLFKQACPTSYSYAYDDPTSIFTCTGTDYIITFCSSKFSVPEAAPFTAVLKFAAEEFKVPPQTSAIITNDGVGINPQQSAGNVFLKHGSELRLIPRDRVGTLQTSF</sequence>
<evidence type="ECO:0000256" key="1">
    <source>
        <dbReference type="ARBA" id="ARBA00010230"/>
    </source>
</evidence>
<dbReference type="Pfam" id="PF03671">
    <property type="entry name" value="Ufm1"/>
    <property type="match status" value="1"/>
</dbReference>
<protein>
    <recommendedName>
        <fullName evidence="3">Ubiquitin-fold modifier 1</fullName>
    </recommendedName>
</protein>
<dbReference type="InterPro" id="IPR005375">
    <property type="entry name" value="UFM1"/>
</dbReference>
<dbReference type="AlphaFoldDB" id="A0A803M5A6"/>
<keyword evidence="4" id="KW-1017">Isopeptide bond</keyword>
<dbReference type="CDD" id="cd09218">
    <property type="entry name" value="TLP-PA"/>
    <property type="match status" value="2"/>
</dbReference>
<evidence type="ECO:0000256" key="4">
    <source>
        <dbReference type="ARBA" id="ARBA00022499"/>
    </source>
</evidence>
<dbReference type="FunFam" id="2.60.110.10:FF:000002">
    <property type="entry name" value="Thaumatin-like protein 1a"/>
    <property type="match status" value="2"/>
</dbReference>
<keyword evidence="6" id="KW-1015">Disulfide bond</keyword>
<dbReference type="SUPFAM" id="SSF49870">
    <property type="entry name" value="Osmotin, thaumatin-like protein"/>
    <property type="match status" value="2"/>
</dbReference>
<dbReference type="CDD" id="cd01766">
    <property type="entry name" value="Ubl_UFM1"/>
    <property type="match status" value="1"/>
</dbReference>
<dbReference type="PROSITE" id="PS51367">
    <property type="entry name" value="THAUMATIN_2"/>
    <property type="match status" value="2"/>
</dbReference>
<comment type="function">
    <text evidence="7">Ubiquitin-like modifier protein which binds to a number of as yet unidentified target proteins.</text>
</comment>
<dbReference type="OMA" id="NGQGSCQ"/>
<reference evidence="9" key="2">
    <citation type="submission" date="2021-03" db="UniProtKB">
        <authorList>
            <consortium name="EnsemblPlants"/>
        </authorList>
    </citation>
    <scope>IDENTIFICATION</scope>
</reference>
<dbReference type="PRINTS" id="PR00347">
    <property type="entry name" value="THAUMATIN"/>
</dbReference>
<dbReference type="InterPro" id="IPR037176">
    <property type="entry name" value="Osmotin/thaumatin-like_sf"/>
</dbReference>
<keyword evidence="8" id="KW-1133">Transmembrane helix</keyword>